<organism evidence="27 28">
    <name type="scientific">Amanita muscaria (strain Koide BX008)</name>
    <dbReference type="NCBI Taxonomy" id="946122"/>
    <lineage>
        <taxon>Eukaryota</taxon>
        <taxon>Fungi</taxon>
        <taxon>Dikarya</taxon>
        <taxon>Basidiomycota</taxon>
        <taxon>Agaricomycotina</taxon>
        <taxon>Agaricomycetes</taxon>
        <taxon>Agaricomycetidae</taxon>
        <taxon>Agaricales</taxon>
        <taxon>Pluteineae</taxon>
        <taxon>Amanitaceae</taxon>
        <taxon>Amanita</taxon>
    </lineage>
</organism>
<evidence type="ECO:0000256" key="20">
    <source>
        <dbReference type="ARBA" id="ARBA00023242"/>
    </source>
</evidence>
<feature type="domain" description="DNA replication factor Dna2 N-terminal" evidence="24">
    <location>
        <begin position="126"/>
        <end position="333"/>
    </location>
</feature>
<keyword evidence="28" id="KW-1185">Reference proteome</keyword>
<keyword evidence="11" id="KW-0255">Endonuclease</keyword>
<dbReference type="InterPro" id="IPR027417">
    <property type="entry name" value="P-loop_NTPase"/>
</dbReference>
<dbReference type="EC" id="3.6.4.12" evidence="4"/>
<dbReference type="GO" id="GO:0016887">
    <property type="term" value="F:ATP hydrolysis activity"/>
    <property type="evidence" value="ECO:0007669"/>
    <property type="project" value="RHEA"/>
</dbReference>
<dbReference type="EMBL" id="KN818244">
    <property type="protein sequence ID" value="KIL65109.1"/>
    <property type="molecule type" value="Genomic_DNA"/>
</dbReference>
<dbReference type="GO" id="GO:0003677">
    <property type="term" value="F:DNA binding"/>
    <property type="evidence" value="ECO:0007669"/>
    <property type="project" value="UniProtKB-KW"/>
</dbReference>
<reference evidence="27 28" key="1">
    <citation type="submission" date="2014-04" db="EMBL/GenBank/DDBJ databases">
        <title>Evolutionary Origins and Diversification of the Mycorrhizal Mutualists.</title>
        <authorList>
            <consortium name="DOE Joint Genome Institute"/>
            <consortium name="Mycorrhizal Genomics Consortium"/>
            <person name="Kohler A."/>
            <person name="Kuo A."/>
            <person name="Nagy L.G."/>
            <person name="Floudas D."/>
            <person name="Copeland A."/>
            <person name="Barry K.W."/>
            <person name="Cichocki N."/>
            <person name="Veneault-Fourrey C."/>
            <person name="LaButti K."/>
            <person name="Lindquist E.A."/>
            <person name="Lipzen A."/>
            <person name="Lundell T."/>
            <person name="Morin E."/>
            <person name="Murat C."/>
            <person name="Riley R."/>
            <person name="Ohm R."/>
            <person name="Sun H."/>
            <person name="Tunlid A."/>
            <person name="Henrissat B."/>
            <person name="Grigoriev I.V."/>
            <person name="Hibbett D.S."/>
            <person name="Martin F."/>
        </authorList>
    </citation>
    <scope>NUCLEOTIDE SEQUENCE [LARGE SCALE GENOMIC DNA]</scope>
    <source>
        <strain evidence="27 28">Koide BX008</strain>
    </source>
</reference>
<evidence type="ECO:0000256" key="3">
    <source>
        <dbReference type="ARBA" id="ARBA00007913"/>
    </source>
</evidence>
<keyword evidence="19" id="KW-0234">DNA repair</keyword>
<dbReference type="Pfam" id="PF13086">
    <property type="entry name" value="AAA_11"/>
    <property type="match status" value="1"/>
</dbReference>
<dbReference type="InterPro" id="IPR014808">
    <property type="entry name" value="DNA_replication_fac_Dna2_N"/>
</dbReference>
<evidence type="ECO:0000256" key="22">
    <source>
        <dbReference type="ARBA" id="ARBA00047995"/>
    </source>
</evidence>
<dbReference type="GO" id="GO:0005634">
    <property type="term" value="C:nucleus"/>
    <property type="evidence" value="ECO:0007669"/>
    <property type="project" value="UniProtKB-SubCell"/>
</dbReference>
<dbReference type="STRING" id="946122.A0A0C2TE62"/>
<dbReference type="InterPro" id="IPR041677">
    <property type="entry name" value="DNA2/NAM7_AAA_11"/>
</dbReference>
<comment type="similarity">
    <text evidence="3">Belongs to the DNA2/NAM7 helicase family.</text>
</comment>
<evidence type="ECO:0000256" key="14">
    <source>
        <dbReference type="ARBA" id="ARBA00022806"/>
    </source>
</evidence>
<dbReference type="FunCoup" id="A0A0C2TE62">
    <property type="interactions" value="390"/>
</dbReference>
<dbReference type="GO" id="GO:0004519">
    <property type="term" value="F:endonuclease activity"/>
    <property type="evidence" value="ECO:0007669"/>
    <property type="project" value="UniProtKB-KW"/>
</dbReference>
<dbReference type="CDD" id="cd22318">
    <property type="entry name" value="DNA2_N-like"/>
    <property type="match status" value="1"/>
</dbReference>
<evidence type="ECO:0000256" key="15">
    <source>
        <dbReference type="ARBA" id="ARBA00022840"/>
    </source>
</evidence>
<keyword evidence="13" id="KW-0378">Hydrolase</keyword>
<evidence type="ECO:0000313" key="27">
    <source>
        <dbReference type="EMBL" id="KIL65109.1"/>
    </source>
</evidence>
<dbReference type="GO" id="GO:0046872">
    <property type="term" value="F:metal ion binding"/>
    <property type="evidence" value="ECO:0007669"/>
    <property type="project" value="UniProtKB-KW"/>
</dbReference>
<dbReference type="Pfam" id="PF13087">
    <property type="entry name" value="AAA_12"/>
    <property type="match status" value="1"/>
</dbReference>
<dbReference type="HOGENOM" id="CLU_001666_2_3_1"/>
<dbReference type="GO" id="GO:0006260">
    <property type="term" value="P:DNA replication"/>
    <property type="evidence" value="ECO:0007669"/>
    <property type="project" value="UniProtKB-KW"/>
</dbReference>
<dbReference type="InterPro" id="IPR011604">
    <property type="entry name" value="PDDEXK-like_dom_sf"/>
</dbReference>
<evidence type="ECO:0000256" key="23">
    <source>
        <dbReference type="SAM" id="MobiDB-lite"/>
    </source>
</evidence>
<keyword evidence="12" id="KW-0227">DNA damage</keyword>
<evidence type="ECO:0000256" key="8">
    <source>
        <dbReference type="ARBA" id="ARBA00022722"/>
    </source>
</evidence>
<dbReference type="PANTHER" id="PTHR43788">
    <property type="entry name" value="DNA2/NAM7 HELICASE FAMILY MEMBER"/>
    <property type="match status" value="1"/>
</dbReference>
<evidence type="ECO:0000259" key="25">
    <source>
        <dbReference type="Pfam" id="PF13086"/>
    </source>
</evidence>
<evidence type="ECO:0000256" key="4">
    <source>
        <dbReference type="ARBA" id="ARBA00012551"/>
    </source>
</evidence>
<accession>A0A0C2TE62</accession>
<evidence type="ECO:0000259" key="26">
    <source>
        <dbReference type="Pfam" id="PF13087"/>
    </source>
</evidence>
<evidence type="ECO:0000256" key="7">
    <source>
        <dbReference type="ARBA" id="ARBA00022705"/>
    </source>
</evidence>
<evidence type="ECO:0000256" key="18">
    <source>
        <dbReference type="ARBA" id="ARBA00023125"/>
    </source>
</evidence>
<feature type="region of interest" description="Disordered" evidence="23">
    <location>
        <begin position="89"/>
        <end position="111"/>
    </location>
</feature>
<dbReference type="GO" id="GO:0043139">
    <property type="term" value="F:5'-3' DNA helicase activity"/>
    <property type="evidence" value="ECO:0007669"/>
    <property type="project" value="TreeGrafter"/>
</dbReference>
<dbReference type="FunFam" id="3.40.50.300:FF:000789">
    <property type="entry name" value="DNA replication ATP-dependent helicase/nuclease DNA2"/>
    <property type="match status" value="1"/>
</dbReference>
<dbReference type="SUPFAM" id="SSF52540">
    <property type="entry name" value="P-loop containing nucleoside triphosphate hydrolases"/>
    <property type="match status" value="1"/>
</dbReference>
<dbReference type="PANTHER" id="PTHR43788:SF8">
    <property type="entry name" value="DNA-BINDING PROTEIN SMUBP-2"/>
    <property type="match status" value="1"/>
</dbReference>
<keyword evidence="20" id="KW-0539">Nucleus</keyword>
<feature type="region of interest" description="Disordered" evidence="23">
    <location>
        <begin position="23"/>
        <end position="42"/>
    </location>
</feature>
<comment type="cofactor">
    <cofactor evidence="1">
        <name>[4Fe-4S] cluster</name>
        <dbReference type="ChEBI" id="CHEBI:49883"/>
    </cofactor>
</comment>
<evidence type="ECO:0000313" key="28">
    <source>
        <dbReference type="Proteomes" id="UP000054549"/>
    </source>
</evidence>
<keyword evidence="14" id="KW-0347">Helicase</keyword>
<dbReference type="Proteomes" id="UP000054549">
    <property type="component" value="Unassembled WGS sequence"/>
</dbReference>
<keyword evidence="10" id="KW-0547">Nucleotide-binding</keyword>
<dbReference type="CDD" id="cd18808">
    <property type="entry name" value="SF1_C_Upf1"/>
    <property type="match status" value="1"/>
</dbReference>
<evidence type="ECO:0000256" key="6">
    <source>
        <dbReference type="ARBA" id="ARBA00022485"/>
    </source>
</evidence>
<evidence type="ECO:0000256" key="17">
    <source>
        <dbReference type="ARBA" id="ARBA00023014"/>
    </source>
</evidence>
<dbReference type="Gene3D" id="3.90.320.10">
    <property type="match status" value="1"/>
</dbReference>
<feature type="region of interest" description="Disordered" evidence="23">
    <location>
        <begin position="1233"/>
        <end position="1253"/>
    </location>
</feature>
<keyword evidence="18" id="KW-0238">DNA-binding</keyword>
<evidence type="ECO:0000256" key="5">
    <source>
        <dbReference type="ARBA" id="ARBA00021516"/>
    </source>
</evidence>
<evidence type="ECO:0000259" key="24">
    <source>
        <dbReference type="Pfam" id="PF08696"/>
    </source>
</evidence>
<keyword evidence="15" id="KW-0067">ATP-binding</keyword>
<evidence type="ECO:0000256" key="1">
    <source>
        <dbReference type="ARBA" id="ARBA00001966"/>
    </source>
</evidence>
<protein>
    <recommendedName>
        <fullName evidence="5">DNA replication ATP-dependent helicase/nuclease DNA2</fullName>
        <ecNumber evidence="4">3.6.4.12</ecNumber>
    </recommendedName>
</protein>
<dbReference type="InParanoid" id="A0A0C2TE62"/>
<name>A0A0C2TE62_AMAMK</name>
<dbReference type="InterPro" id="IPR047187">
    <property type="entry name" value="SF1_C_Upf1"/>
</dbReference>
<keyword evidence="16" id="KW-0408">Iron</keyword>
<evidence type="ECO:0000256" key="13">
    <source>
        <dbReference type="ARBA" id="ARBA00022801"/>
    </source>
</evidence>
<dbReference type="GO" id="GO:0005737">
    <property type="term" value="C:cytoplasm"/>
    <property type="evidence" value="ECO:0007669"/>
    <property type="project" value="TreeGrafter"/>
</dbReference>
<evidence type="ECO:0000256" key="11">
    <source>
        <dbReference type="ARBA" id="ARBA00022759"/>
    </source>
</evidence>
<evidence type="ECO:0000256" key="16">
    <source>
        <dbReference type="ARBA" id="ARBA00023004"/>
    </source>
</evidence>
<dbReference type="Gene3D" id="3.40.50.300">
    <property type="entry name" value="P-loop containing nucleotide triphosphate hydrolases"/>
    <property type="match status" value="2"/>
</dbReference>
<dbReference type="Pfam" id="PF08696">
    <property type="entry name" value="Dna2"/>
    <property type="match status" value="1"/>
</dbReference>
<dbReference type="OrthoDB" id="6513042at2759"/>
<dbReference type="InterPro" id="IPR041679">
    <property type="entry name" value="DNA2/NAM7-like_C"/>
</dbReference>
<comment type="subcellular location">
    <subcellularLocation>
        <location evidence="2">Nucleus</location>
    </subcellularLocation>
</comment>
<evidence type="ECO:0000256" key="9">
    <source>
        <dbReference type="ARBA" id="ARBA00022723"/>
    </source>
</evidence>
<dbReference type="GO" id="GO:0051539">
    <property type="term" value="F:4 iron, 4 sulfur cluster binding"/>
    <property type="evidence" value="ECO:0007669"/>
    <property type="project" value="UniProtKB-KW"/>
</dbReference>
<feature type="region of interest" description="Disordered" evidence="23">
    <location>
        <begin position="343"/>
        <end position="365"/>
    </location>
</feature>
<dbReference type="InterPro" id="IPR050534">
    <property type="entry name" value="Coronavir_polyprotein_1ab"/>
</dbReference>
<evidence type="ECO:0000256" key="12">
    <source>
        <dbReference type="ARBA" id="ARBA00022763"/>
    </source>
</evidence>
<keyword evidence="8" id="KW-0540">Nuclease</keyword>
<keyword evidence="6" id="KW-0004">4Fe-4S</keyword>
<feature type="domain" description="DNA2/NAM7 helicase helicase" evidence="25">
    <location>
        <begin position="806"/>
        <end position="917"/>
    </location>
</feature>
<keyword evidence="9" id="KW-0479">Metal-binding</keyword>
<evidence type="ECO:0000256" key="2">
    <source>
        <dbReference type="ARBA" id="ARBA00004123"/>
    </source>
</evidence>
<keyword evidence="7" id="KW-0235">DNA replication</keyword>
<dbReference type="GO" id="GO:0006281">
    <property type="term" value="P:DNA repair"/>
    <property type="evidence" value="ECO:0007669"/>
    <property type="project" value="UniProtKB-KW"/>
</dbReference>
<keyword evidence="17" id="KW-0411">Iron-sulfur</keyword>
<gene>
    <name evidence="27" type="ORF">M378DRAFT_186544</name>
</gene>
<proteinExistence type="inferred from homology"/>
<dbReference type="GO" id="GO:0005524">
    <property type="term" value="F:ATP binding"/>
    <property type="evidence" value="ECO:0007669"/>
    <property type="project" value="UniProtKB-KW"/>
</dbReference>
<evidence type="ECO:0000256" key="19">
    <source>
        <dbReference type="ARBA" id="ARBA00023204"/>
    </source>
</evidence>
<comment type="catalytic activity">
    <reaction evidence="22">
        <text>ATP + H2O = ADP + phosphate + H(+)</text>
        <dbReference type="Rhea" id="RHEA:13065"/>
        <dbReference type="ChEBI" id="CHEBI:15377"/>
        <dbReference type="ChEBI" id="CHEBI:15378"/>
        <dbReference type="ChEBI" id="CHEBI:30616"/>
        <dbReference type="ChEBI" id="CHEBI:43474"/>
        <dbReference type="ChEBI" id="CHEBI:456216"/>
        <dbReference type="EC" id="3.6.4.12"/>
    </reaction>
</comment>
<sequence>MSSEGLSGDDSLATLVADLDDSFWNAPPTPDASPLKPNPKTFCLTSTPIKPHRALHESPLKLLLSPSKVLGLTEDGDISQTLDGIDTWDWDDTFSEPPSSPKKTKRELQQRSKGIEWTRCTVRMVEHDGSPRTVILRDDWVHTDINSGDTIHVIGSFTHNGASPSIEITSKDNLVILHPDLLVTITAVSTAWQCRRKPLLSGLVRSSTDYTPALVWGNMLHEVMQTCLSENKWEAAYIDEQIGLVISRGLMDLVRIDTSVLEARRELHERSKGLQAFAAKYLSQVPKPEAVLTNTRDTAVDAPSLLAISDVLDIEEDIWSPTYGLRGKLDVTVFAHIGTANTTQPSIRASTKPSRPNNSNFYNTASSTAPAKEVEILKSNPTPFEIKTGKANAGTEHRAQTMLYTLLTEERYGSDVPAGLLYYTQSEEVVRVPRSRNEVRALIATRNELASWMMKRMGVGANQDTQDTQKTVVVDETFLPPTIDNARQCKRCFVLDTCMLYRKAVENVVDTTSPIADTYQLKTSHLTHSHCDFFKKWEALLSYEERDVIRFKKELWSLRAEEREKRGRCLANMVLDTEYDPSNESNVLSQAPAGVEDVKGVEDVAGSNEKIHRKTYRFKRSWTRGGRSQLLESSDLFLSLPSDATEEYGSLLNGHINVGDPITISIEPHLLALARGFVLKLTATHIVVGVDHDLSLDSVKAKLAHAGDDDPKHIIFRIDKDEMSSGMGRIRNNLAQLFYADDEGGRSKRLRELVVDLEAPSFYDDVPEEAKKLLDSLVVETKSQADAGQAKLVPHKTNDQTISGGLNPTQMHALRRILSAQDYALVLGMPGTGKTTVIAALICALVQLGKTVLLTSYTHSAVDTILLKLELMTSMSGDTKKGMCDFGVLRLGNVDKVHPQLRKYTLAARTKAQTIEQLKGQLMTPPVVRNPVARERGLDVSLFRSLSEAHPEAVVELSHQYRMNEDIMLLSNKLIYGDHLKCGNRKIAKQSLNIPDWSFIDSLHRAPEQQGCLAQFELERNGFSEDGACWLRRLLMPRTKAVFVDTDLVPARDSRVGGLVQNPVEAELVYYTVESLLRSGVKEDQIGIISLYRQQIKLISHLLEHRTGIEFLTADRSQGRDKDCIIISMVRSNDAGQAGDLVKDWRRMNVSFTRARRKLIIFGSRTTLQPVQLLDDFFQLMKSKGWIMQLPPGSNNVHQHSFGKAGEESIDMDQDPVDTSRPIKRVADVDDDPLDKENMLSSGKKSVWPPRKKAKTVGSSVVIPLNNRSLAGILKGRPILQDLVNEEA</sequence>
<evidence type="ECO:0000256" key="10">
    <source>
        <dbReference type="ARBA" id="ARBA00022741"/>
    </source>
</evidence>
<evidence type="ECO:0000256" key="21">
    <source>
        <dbReference type="ARBA" id="ARBA00023268"/>
    </source>
</evidence>
<feature type="domain" description="DNA2/NAM7 helicase-like C-terminal" evidence="26">
    <location>
        <begin position="938"/>
        <end position="1165"/>
    </location>
</feature>
<keyword evidence="21" id="KW-0511">Multifunctional enzyme</keyword>